<accession>A0ACC1NW32</accession>
<evidence type="ECO:0000313" key="2">
    <source>
        <dbReference type="Proteomes" id="UP001143910"/>
    </source>
</evidence>
<protein>
    <submittedName>
        <fullName evidence="1">Uncharacterized protein</fullName>
    </submittedName>
</protein>
<dbReference type="EMBL" id="JANJQO010000025">
    <property type="protein sequence ID" value="KAJ2983535.1"/>
    <property type="molecule type" value="Genomic_DNA"/>
</dbReference>
<name>A0ACC1NW32_9HYPO</name>
<reference evidence="1" key="1">
    <citation type="submission" date="2022-08" db="EMBL/GenBank/DDBJ databases">
        <title>Genome Sequence of Lecanicillium fungicola.</title>
        <authorList>
            <person name="Buettner E."/>
        </authorList>
    </citation>
    <scope>NUCLEOTIDE SEQUENCE</scope>
    <source>
        <strain evidence="1">Babe33</strain>
    </source>
</reference>
<organism evidence="1 2">
    <name type="scientific">Zarea fungicola</name>
    <dbReference type="NCBI Taxonomy" id="93591"/>
    <lineage>
        <taxon>Eukaryota</taxon>
        <taxon>Fungi</taxon>
        <taxon>Dikarya</taxon>
        <taxon>Ascomycota</taxon>
        <taxon>Pezizomycotina</taxon>
        <taxon>Sordariomycetes</taxon>
        <taxon>Hypocreomycetidae</taxon>
        <taxon>Hypocreales</taxon>
        <taxon>Cordycipitaceae</taxon>
        <taxon>Zarea</taxon>
    </lineage>
</organism>
<proteinExistence type="predicted"/>
<keyword evidence="2" id="KW-1185">Reference proteome</keyword>
<dbReference type="Proteomes" id="UP001143910">
    <property type="component" value="Unassembled WGS sequence"/>
</dbReference>
<sequence length="1067" mass="117247">MMKEPFLTTLIDERAASGHSRPYALFPRSHNIEDGFRSVSYTEIANAINRTCWWLDSHLPVQHGEEEQKSFAYLGQNDLRYVIFVAAAMKTGHRIVIPSPRNTTAAQIQFFKAADCNVLVVCASLNQALKPLLAAATDSHVLQAPTLQETLAEEQVLGYKFDSKLEKDISQRPVVTLHTSGSSGSPKPVTWDNAWLLAALSQHEFPQDQGTYLTGTLFKEQNLLLLLPCFHAGGLVISGFPPTLDMTLVLGHPDIPMSDAYLSQILQQGVATALMTPPTFLEALSQDAVGLEGLMKLNHIAYGGGPLRPDIIETLTPAVPHLASFIGATEYGWFHCISGSNENSDALNFYSDIGYKFDEIANKQFELVIVNDARTNHFHGIFDVFPHLAAYRTRDVYMAKPGASGWWTYKGRIDDLIVLSNGEKINPIAMENIVASHPAVKAALMVGEYRFNASLLVELENVQAAATETARLELLDSIWPTVQKANEIAPGFAKMSKSLVLFAKPDKPFLRAGKGTVQRKLTIQSYMEELDALAASQHDVLLLEGLEIRQLASVTDIKHLVSQIIHQTLEIDGLSDSDDIFHFGLDSLKVNMVSRRLGAALKACGKLHLSTLVNNRLVYAFPSIEKMANQLVLLDNSDRCGTGGNERFIESRAHALESLLTRFAEYQIPSTVASTVRGLHGGKPWKVILTGSTGSLGSYLLAALHALPETQVSKIFCLNRSVDGGERQIKANASRGIESSWADGERVQFLHVDLAQEDLGLSEESLQMLLDETTVIIHAAWPVNFNLGLSSFEPHIAGVRNLLNFSARSTHRAAFIFISSISTTFSWQDRHPDQRVPEGVLCDFDAPETSGYAESKFVSELLIEKIATSAQLTTSILRVGQIAGPVEGTEGSWNKQEWFPSLIASSKHLGVLPSTMGPLGDIDWIPVDILAPVIIELVEGILHSDPAHQNGKTFVYNLVNPKISSWTSHLNAVQRATAIKSIIPLSEWVDALEKSSFDKGGIVSAAHPAVKLLDFFHRLGGRESSVGRANVTPRYDVSLLLENSSSASHMTAVSDDWMELWIKQWNF</sequence>
<gene>
    <name evidence="1" type="ORF">NQ176_g623</name>
</gene>
<comment type="caution">
    <text evidence="1">The sequence shown here is derived from an EMBL/GenBank/DDBJ whole genome shotgun (WGS) entry which is preliminary data.</text>
</comment>
<evidence type="ECO:0000313" key="1">
    <source>
        <dbReference type="EMBL" id="KAJ2983535.1"/>
    </source>
</evidence>